<gene>
    <name evidence="2" type="ORF">HF999_21145</name>
</gene>
<evidence type="ECO:0000313" key="3">
    <source>
        <dbReference type="Proteomes" id="UP000582646"/>
    </source>
</evidence>
<evidence type="ECO:0000256" key="1">
    <source>
        <dbReference type="SAM" id="MobiDB-lite"/>
    </source>
</evidence>
<proteinExistence type="predicted"/>
<comment type="caution">
    <text evidence="2">The sequence shown here is derived from an EMBL/GenBank/DDBJ whole genome shotgun (WGS) entry which is preliminary data.</text>
</comment>
<feature type="region of interest" description="Disordered" evidence="1">
    <location>
        <begin position="1"/>
        <end position="20"/>
    </location>
</feature>
<feature type="compositionally biased region" description="Basic residues" evidence="1">
    <location>
        <begin position="1"/>
        <end position="10"/>
    </location>
</feature>
<accession>A0A846X8U6</accession>
<organism evidence="2 3">
    <name type="scientific">Tsukamurella spumae</name>
    <dbReference type="NCBI Taxonomy" id="44753"/>
    <lineage>
        <taxon>Bacteria</taxon>
        <taxon>Bacillati</taxon>
        <taxon>Actinomycetota</taxon>
        <taxon>Actinomycetes</taxon>
        <taxon>Mycobacteriales</taxon>
        <taxon>Tsukamurellaceae</taxon>
        <taxon>Tsukamurella</taxon>
    </lineage>
</organism>
<dbReference type="RefSeq" id="WP_168547771.1">
    <property type="nucleotide sequence ID" value="NZ_BAAAKS010000055.1"/>
</dbReference>
<evidence type="ECO:0000313" key="2">
    <source>
        <dbReference type="EMBL" id="NKY20866.1"/>
    </source>
</evidence>
<name>A0A846X8U6_9ACTN</name>
<keyword evidence="3" id="KW-1185">Reference proteome</keyword>
<sequence length="92" mass="9861">MNRQQRRGQSRKGSLGPEEFRRELRLAASGDPAADPSVAAFWAQHMATTGVVAAALNDRGIEVLRHRNTDENLIAGVDLDGAGVPRQPEGDG</sequence>
<reference evidence="2 3" key="1">
    <citation type="submission" date="2020-04" db="EMBL/GenBank/DDBJ databases">
        <title>MicrobeNet Type strains.</title>
        <authorList>
            <person name="Nicholson A.C."/>
        </authorList>
    </citation>
    <scope>NUCLEOTIDE SEQUENCE [LARGE SCALE GENOMIC DNA]</scope>
    <source>
        <strain evidence="2 3">DSM 44113</strain>
    </source>
</reference>
<protein>
    <submittedName>
        <fullName evidence="2">Uncharacterized protein</fullName>
    </submittedName>
</protein>
<dbReference type="EMBL" id="JAAXOQ010000047">
    <property type="protein sequence ID" value="NKY20866.1"/>
    <property type="molecule type" value="Genomic_DNA"/>
</dbReference>
<dbReference type="Proteomes" id="UP000582646">
    <property type="component" value="Unassembled WGS sequence"/>
</dbReference>
<dbReference type="AlphaFoldDB" id="A0A846X8U6"/>